<comment type="caution">
    <text evidence="1">The sequence shown here is derived from an EMBL/GenBank/DDBJ whole genome shotgun (WGS) entry which is preliminary data.</text>
</comment>
<evidence type="ECO:0000313" key="1">
    <source>
        <dbReference type="EMBL" id="KAG1893812.1"/>
    </source>
</evidence>
<dbReference type="GeneID" id="64670196"/>
<accession>A0AAD4DU55</accession>
<evidence type="ECO:0008006" key="3">
    <source>
        <dbReference type="Google" id="ProtNLM"/>
    </source>
</evidence>
<gene>
    <name evidence="1" type="ORF">F5891DRAFT_962450</name>
</gene>
<evidence type="ECO:0000313" key="2">
    <source>
        <dbReference type="Proteomes" id="UP001195769"/>
    </source>
</evidence>
<dbReference type="Proteomes" id="UP001195769">
    <property type="component" value="Unassembled WGS sequence"/>
</dbReference>
<reference evidence="1" key="1">
    <citation type="journal article" date="2020" name="New Phytol.">
        <title>Comparative genomics reveals dynamic genome evolution in host specialist ectomycorrhizal fungi.</title>
        <authorList>
            <person name="Lofgren L.A."/>
            <person name="Nguyen N.H."/>
            <person name="Vilgalys R."/>
            <person name="Ruytinx J."/>
            <person name="Liao H.L."/>
            <person name="Branco S."/>
            <person name="Kuo A."/>
            <person name="LaButti K."/>
            <person name="Lipzen A."/>
            <person name="Andreopoulos W."/>
            <person name="Pangilinan J."/>
            <person name="Riley R."/>
            <person name="Hundley H."/>
            <person name="Na H."/>
            <person name="Barry K."/>
            <person name="Grigoriev I.V."/>
            <person name="Stajich J.E."/>
            <person name="Kennedy P.G."/>
        </authorList>
    </citation>
    <scope>NUCLEOTIDE SEQUENCE</scope>
    <source>
        <strain evidence="1">FC203</strain>
    </source>
</reference>
<organism evidence="1 2">
    <name type="scientific">Suillus fuscotomentosus</name>
    <dbReference type="NCBI Taxonomy" id="1912939"/>
    <lineage>
        <taxon>Eukaryota</taxon>
        <taxon>Fungi</taxon>
        <taxon>Dikarya</taxon>
        <taxon>Basidiomycota</taxon>
        <taxon>Agaricomycotina</taxon>
        <taxon>Agaricomycetes</taxon>
        <taxon>Agaricomycetidae</taxon>
        <taxon>Boletales</taxon>
        <taxon>Suillineae</taxon>
        <taxon>Suillaceae</taxon>
        <taxon>Suillus</taxon>
    </lineage>
</organism>
<dbReference type="EMBL" id="JABBWK010000090">
    <property type="protein sequence ID" value="KAG1893812.1"/>
    <property type="molecule type" value="Genomic_DNA"/>
</dbReference>
<proteinExistence type="predicted"/>
<keyword evidence="2" id="KW-1185">Reference proteome</keyword>
<protein>
    <recommendedName>
        <fullName evidence="3">HAT C-terminal dimerisation domain-containing protein</fullName>
    </recommendedName>
</protein>
<sequence length="57" mass="6419">MLNLHTVGSAIAVERIFSGSRDTISLRRASLQPNTIRTLMLVKQRLRLARNAIMVID</sequence>
<dbReference type="RefSeq" id="XP_041219388.1">
    <property type="nucleotide sequence ID" value="XM_041375898.1"/>
</dbReference>
<dbReference type="AlphaFoldDB" id="A0AAD4DU55"/>
<name>A0AAD4DU55_9AGAM</name>